<reference evidence="2 3" key="1">
    <citation type="submission" date="2018-01" db="EMBL/GenBank/DDBJ databases">
        <title>Successful Treatment of Persistent Burkholderia cepacia Bacteremia with Ceftazidime-Avibactam.</title>
        <authorList>
            <person name="Tamma P."/>
            <person name="Fan Y."/>
            <person name="Bergman Y."/>
            <person name="Sick-Samuels A."/>
            <person name="Hsu A."/>
            <person name="Timp W."/>
            <person name="Simner P."/>
        </authorList>
    </citation>
    <scope>NUCLEOTIDE SEQUENCE [LARGE SCALE GENOMIC DNA]</scope>
    <source>
        <strain evidence="2 3">170816</strain>
    </source>
</reference>
<gene>
    <name evidence="2" type="ORF">C3743_11885</name>
</gene>
<protein>
    <submittedName>
        <fullName evidence="2">TagK domain-containing protein</fullName>
    </submittedName>
</protein>
<dbReference type="RefSeq" id="WP_089462363.1">
    <property type="nucleotide sequence ID" value="NZ_CM009576.1"/>
</dbReference>
<proteinExistence type="predicted"/>
<dbReference type="Proteomes" id="UP000238655">
    <property type="component" value="Chromosome 2"/>
</dbReference>
<evidence type="ECO:0000313" key="3">
    <source>
        <dbReference type="Proteomes" id="UP000238655"/>
    </source>
</evidence>
<evidence type="ECO:0000313" key="2">
    <source>
        <dbReference type="EMBL" id="POZ87104.1"/>
    </source>
</evidence>
<dbReference type="InterPro" id="IPR047914">
    <property type="entry name" value="TagK-like_C"/>
</dbReference>
<name>A0A2S5E747_9BURK</name>
<dbReference type="EMBL" id="PQVP01000001">
    <property type="protein sequence ID" value="POZ87104.1"/>
    <property type="molecule type" value="Genomic_DNA"/>
</dbReference>
<dbReference type="AlphaFoldDB" id="A0A2S5E747"/>
<feature type="region of interest" description="Disordered" evidence="1">
    <location>
        <begin position="177"/>
        <end position="216"/>
    </location>
</feature>
<comment type="caution">
    <text evidence="2">The sequence shown here is derived from an EMBL/GenBank/DDBJ whole genome shotgun (WGS) entry which is preliminary data.</text>
</comment>
<feature type="compositionally biased region" description="Basic and acidic residues" evidence="1">
    <location>
        <begin position="117"/>
        <end position="135"/>
    </location>
</feature>
<organism evidence="2 3">
    <name type="scientific">Burkholderia contaminans</name>
    <dbReference type="NCBI Taxonomy" id="488447"/>
    <lineage>
        <taxon>Bacteria</taxon>
        <taxon>Pseudomonadati</taxon>
        <taxon>Pseudomonadota</taxon>
        <taxon>Betaproteobacteria</taxon>
        <taxon>Burkholderiales</taxon>
        <taxon>Burkholderiaceae</taxon>
        <taxon>Burkholderia</taxon>
        <taxon>Burkholderia cepacia complex</taxon>
    </lineage>
</organism>
<accession>A0A2S5E747</accession>
<dbReference type="NCBIfam" id="NF033419">
    <property type="entry name" value="T6SS_TagK_dom"/>
    <property type="match status" value="1"/>
</dbReference>
<evidence type="ECO:0000256" key="1">
    <source>
        <dbReference type="SAM" id="MobiDB-lite"/>
    </source>
</evidence>
<sequence>MRLLRLPWPRRSDTSLAVPAPTIARSQPVADTSPLHNALGPARIDDDLLGLLGIGTRDGAAAYPHTAADTTRVDADHTDALIDTLHAQYWRALTDPGAPIASAWAPSVDDSLQHAITPDHPHDAHADEDAGHPDSIETLLSGNRTIEDAFGHLDGHMEPVTDGESVPEILQLFAPPEFHTASARRAPVPPPPLTRREHHALSVDSPLTAPLRKDQP</sequence>
<feature type="region of interest" description="Disordered" evidence="1">
    <location>
        <begin position="116"/>
        <end position="135"/>
    </location>
</feature>